<feature type="compositionally biased region" description="Basic and acidic residues" evidence="1">
    <location>
        <begin position="16"/>
        <end position="36"/>
    </location>
</feature>
<evidence type="ECO:0000313" key="2">
    <source>
        <dbReference type="EMBL" id="EMD00795.1"/>
    </source>
</evidence>
<dbReference type="RefSeq" id="XP_007671979.1">
    <property type="nucleotide sequence ID" value="XM_007673789.1"/>
</dbReference>
<dbReference type="AlphaFoldDB" id="M2NMN6"/>
<keyword evidence="3" id="KW-1185">Reference proteome</keyword>
<feature type="region of interest" description="Disordered" evidence="1">
    <location>
        <begin position="1"/>
        <end position="37"/>
    </location>
</feature>
<organism evidence="2 3">
    <name type="scientific">Baudoinia panamericana (strain UAMH 10762)</name>
    <name type="common">Angels' share fungus</name>
    <name type="synonym">Baudoinia compniacensis (strain UAMH 10762)</name>
    <dbReference type="NCBI Taxonomy" id="717646"/>
    <lineage>
        <taxon>Eukaryota</taxon>
        <taxon>Fungi</taxon>
        <taxon>Dikarya</taxon>
        <taxon>Ascomycota</taxon>
        <taxon>Pezizomycotina</taxon>
        <taxon>Dothideomycetes</taxon>
        <taxon>Dothideomycetidae</taxon>
        <taxon>Mycosphaerellales</taxon>
        <taxon>Teratosphaeriaceae</taxon>
        <taxon>Baudoinia</taxon>
    </lineage>
</organism>
<name>M2NMN6_BAUPA</name>
<gene>
    <name evidence="2" type="ORF">BAUCODRAFT_183237</name>
</gene>
<dbReference type="Proteomes" id="UP000011761">
    <property type="component" value="Unassembled WGS sequence"/>
</dbReference>
<reference evidence="2 3" key="1">
    <citation type="journal article" date="2012" name="PLoS Pathog.">
        <title>Diverse lifestyles and strategies of plant pathogenesis encoded in the genomes of eighteen Dothideomycetes fungi.</title>
        <authorList>
            <person name="Ohm R.A."/>
            <person name="Feau N."/>
            <person name="Henrissat B."/>
            <person name="Schoch C.L."/>
            <person name="Horwitz B.A."/>
            <person name="Barry K.W."/>
            <person name="Condon B.J."/>
            <person name="Copeland A.C."/>
            <person name="Dhillon B."/>
            <person name="Glaser F."/>
            <person name="Hesse C.N."/>
            <person name="Kosti I."/>
            <person name="LaButti K."/>
            <person name="Lindquist E.A."/>
            <person name="Lucas S."/>
            <person name="Salamov A.A."/>
            <person name="Bradshaw R.E."/>
            <person name="Ciuffetti L."/>
            <person name="Hamelin R.C."/>
            <person name="Kema G.H.J."/>
            <person name="Lawrence C."/>
            <person name="Scott J.A."/>
            <person name="Spatafora J.W."/>
            <person name="Turgeon B.G."/>
            <person name="de Wit P.J.G.M."/>
            <person name="Zhong S."/>
            <person name="Goodwin S.B."/>
            <person name="Grigoriev I.V."/>
        </authorList>
    </citation>
    <scope>NUCLEOTIDE SEQUENCE [LARGE SCALE GENOMIC DNA]</scope>
    <source>
        <strain evidence="2 3">UAMH 10762</strain>
    </source>
</reference>
<dbReference type="HOGENOM" id="CLU_1895789_0_0_1"/>
<dbReference type="KEGG" id="bcom:BAUCODRAFT_183237"/>
<protein>
    <submittedName>
        <fullName evidence="2">Uncharacterized protein</fullName>
    </submittedName>
</protein>
<sequence length="134" mass="15542">MDHPTSQFAGKHRRATLKERCNRSQRSHDSSPHIGDDWCMSNFSHLCPSRLRHGRPQPRPRHTQLQAMDYLRCLPHPVARRTAPHTHLNLRGPSPSDPGRFDEPCYVLGPCFWLSRTWYAVLVQPVSGHCWDSR</sequence>
<evidence type="ECO:0000313" key="3">
    <source>
        <dbReference type="Proteomes" id="UP000011761"/>
    </source>
</evidence>
<accession>M2NMN6</accession>
<proteinExistence type="predicted"/>
<dbReference type="EMBL" id="KB445550">
    <property type="protein sequence ID" value="EMD00795.1"/>
    <property type="molecule type" value="Genomic_DNA"/>
</dbReference>
<dbReference type="GeneID" id="19109524"/>
<evidence type="ECO:0000256" key="1">
    <source>
        <dbReference type="SAM" id="MobiDB-lite"/>
    </source>
</evidence>